<feature type="transmembrane region" description="Helical" evidence="7">
    <location>
        <begin position="56"/>
        <end position="75"/>
    </location>
</feature>
<evidence type="ECO:0000313" key="8">
    <source>
        <dbReference type="EMBL" id="ATB36227.1"/>
    </source>
</evidence>
<evidence type="ECO:0000313" key="9">
    <source>
        <dbReference type="Proteomes" id="UP000217257"/>
    </source>
</evidence>
<dbReference type="InterPro" id="IPR007140">
    <property type="entry name" value="DUF350"/>
</dbReference>
<dbReference type="KEGG" id="cfus:CYFUS_001641"/>
<sequence length="77" mass="8182">MRMGVLAVLVNLDNLLASLVYSLVGLAVFVAGLYVFRFIMPFDVHKEIEVDQNTALGIVMGSFIIGLAIIVAAAISG</sequence>
<keyword evidence="3" id="KW-1003">Cell membrane</keyword>
<gene>
    <name evidence="8" type="ORF">CYFUS_001641</name>
</gene>
<dbReference type="GO" id="GO:0005886">
    <property type="term" value="C:plasma membrane"/>
    <property type="evidence" value="ECO:0007669"/>
    <property type="project" value="UniProtKB-SubCell"/>
</dbReference>
<keyword evidence="5 7" id="KW-1133">Transmembrane helix</keyword>
<evidence type="ECO:0000256" key="6">
    <source>
        <dbReference type="ARBA" id="ARBA00023136"/>
    </source>
</evidence>
<protein>
    <recommendedName>
        <fullName evidence="10">DUF350 domain-containing protein</fullName>
    </recommendedName>
</protein>
<proteinExistence type="inferred from homology"/>
<evidence type="ECO:0000256" key="4">
    <source>
        <dbReference type="ARBA" id="ARBA00022692"/>
    </source>
</evidence>
<dbReference type="Proteomes" id="UP000217257">
    <property type="component" value="Chromosome"/>
</dbReference>
<evidence type="ECO:0000256" key="7">
    <source>
        <dbReference type="SAM" id="Phobius"/>
    </source>
</evidence>
<organism evidence="8 9">
    <name type="scientific">Cystobacter fuscus</name>
    <dbReference type="NCBI Taxonomy" id="43"/>
    <lineage>
        <taxon>Bacteria</taxon>
        <taxon>Pseudomonadati</taxon>
        <taxon>Myxococcota</taxon>
        <taxon>Myxococcia</taxon>
        <taxon>Myxococcales</taxon>
        <taxon>Cystobacterineae</taxon>
        <taxon>Archangiaceae</taxon>
        <taxon>Cystobacter</taxon>
    </lineage>
</organism>
<reference evidence="8 9" key="1">
    <citation type="submission" date="2017-06" db="EMBL/GenBank/DDBJ databases">
        <title>Sequencing and comparative analysis of myxobacterial genomes.</title>
        <authorList>
            <person name="Rupp O."/>
            <person name="Goesmann A."/>
            <person name="Sogaard-Andersen L."/>
        </authorList>
    </citation>
    <scope>NUCLEOTIDE SEQUENCE [LARGE SCALE GENOMIC DNA]</scope>
    <source>
        <strain evidence="8 9">DSM 52655</strain>
    </source>
</reference>
<evidence type="ECO:0000256" key="1">
    <source>
        <dbReference type="ARBA" id="ARBA00004651"/>
    </source>
</evidence>
<comment type="subcellular location">
    <subcellularLocation>
        <location evidence="1">Cell membrane</location>
        <topology evidence="1">Multi-pass membrane protein</topology>
    </subcellularLocation>
</comment>
<evidence type="ECO:0000256" key="5">
    <source>
        <dbReference type="ARBA" id="ARBA00022989"/>
    </source>
</evidence>
<evidence type="ECO:0000256" key="3">
    <source>
        <dbReference type="ARBA" id="ARBA00022475"/>
    </source>
</evidence>
<dbReference type="Pfam" id="PF03994">
    <property type="entry name" value="DUF350"/>
    <property type="match status" value="1"/>
</dbReference>
<evidence type="ECO:0000256" key="2">
    <source>
        <dbReference type="ARBA" id="ARBA00005779"/>
    </source>
</evidence>
<comment type="similarity">
    <text evidence="2">Belongs to the UPF0719 family.</text>
</comment>
<evidence type="ECO:0008006" key="10">
    <source>
        <dbReference type="Google" id="ProtNLM"/>
    </source>
</evidence>
<accession>A0A250IYE2</accession>
<name>A0A250IYE2_9BACT</name>
<dbReference type="EMBL" id="CP022098">
    <property type="protein sequence ID" value="ATB36227.1"/>
    <property type="molecule type" value="Genomic_DNA"/>
</dbReference>
<dbReference type="AlphaFoldDB" id="A0A250IYE2"/>
<keyword evidence="4 7" id="KW-0812">Transmembrane</keyword>
<keyword evidence="6 7" id="KW-0472">Membrane</keyword>
<feature type="transmembrane region" description="Helical" evidence="7">
    <location>
        <begin position="15"/>
        <end position="36"/>
    </location>
</feature>